<reference evidence="7 8" key="1">
    <citation type="submission" date="2024-06" db="EMBL/GenBank/DDBJ databases">
        <authorList>
            <person name="Kaempfer P."/>
            <person name="Viver T."/>
        </authorList>
    </citation>
    <scope>NUCLEOTIDE SEQUENCE [LARGE SCALE GENOMIC DNA]</scope>
    <source>
        <strain evidence="7 8">ST-87</strain>
    </source>
</reference>
<evidence type="ECO:0000256" key="1">
    <source>
        <dbReference type="ARBA" id="ARBA00008891"/>
    </source>
</evidence>
<dbReference type="SUPFAM" id="SSF51126">
    <property type="entry name" value="Pectin lyase-like"/>
    <property type="match status" value="1"/>
</dbReference>
<evidence type="ECO:0000256" key="2">
    <source>
        <dbReference type="ARBA" id="ARBA00022801"/>
    </source>
</evidence>
<evidence type="ECO:0000313" key="7">
    <source>
        <dbReference type="EMBL" id="MFL9831221.1"/>
    </source>
</evidence>
<keyword evidence="5" id="KW-0732">Signal</keyword>
<evidence type="ECO:0000256" key="5">
    <source>
        <dbReference type="RuleBase" id="RU000589"/>
    </source>
</evidence>
<dbReference type="EC" id="3.1.1.11" evidence="5"/>
<evidence type="ECO:0000259" key="6">
    <source>
        <dbReference type="Pfam" id="PF01095"/>
    </source>
</evidence>
<dbReference type="InterPro" id="IPR033131">
    <property type="entry name" value="Pectinesterase_Asp_AS"/>
</dbReference>
<dbReference type="Gene3D" id="2.160.20.10">
    <property type="entry name" value="Single-stranded right-handed beta-helix, Pectin lyase-like"/>
    <property type="match status" value="1"/>
</dbReference>
<keyword evidence="8" id="KW-1185">Reference proteome</keyword>
<feature type="domain" description="Pectinesterase catalytic" evidence="6">
    <location>
        <begin position="29"/>
        <end position="316"/>
    </location>
</feature>
<dbReference type="RefSeq" id="WP_408081690.1">
    <property type="nucleotide sequence ID" value="NZ_JBELQA010000005.1"/>
</dbReference>
<dbReference type="PANTHER" id="PTHR31321:SF57">
    <property type="entry name" value="PECTINESTERASE 53-RELATED"/>
    <property type="match status" value="1"/>
</dbReference>
<feature type="chain" id="PRO_5044961219" description="Pectinesterase" evidence="5">
    <location>
        <begin position="19"/>
        <end position="329"/>
    </location>
</feature>
<feature type="signal peptide" evidence="5">
    <location>
        <begin position="1"/>
        <end position="18"/>
    </location>
</feature>
<proteinExistence type="inferred from homology"/>
<dbReference type="EMBL" id="JBELQA010000005">
    <property type="protein sequence ID" value="MFL9831221.1"/>
    <property type="molecule type" value="Genomic_DNA"/>
</dbReference>
<gene>
    <name evidence="7" type="ORF">ABS764_10220</name>
</gene>
<comment type="similarity">
    <text evidence="1">Belongs to the pectinesterase family.</text>
</comment>
<comment type="caution">
    <text evidence="7">The sequence shown here is derived from an EMBL/GenBank/DDBJ whole genome shotgun (WGS) entry which is preliminary data.</text>
</comment>
<dbReference type="Proteomes" id="UP001629260">
    <property type="component" value="Unassembled WGS sequence"/>
</dbReference>
<dbReference type="Pfam" id="PF01095">
    <property type="entry name" value="Pectinesterase"/>
    <property type="match status" value="1"/>
</dbReference>
<name>A0ABW8XTJ6_9FLAO</name>
<keyword evidence="2 5" id="KW-0378">Hydrolase</keyword>
<dbReference type="PROSITE" id="PS00503">
    <property type="entry name" value="PECTINESTERASE_2"/>
    <property type="match status" value="1"/>
</dbReference>
<comment type="catalytic activity">
    <reaction evidence="5">
        <text>[(1-&gt;4)-alpha-D-galacturonosyl methyl ester](n) + n H2O = [(1-&gt;4)-alpha-D-galacturonosyl](n) + n methanol + n H(+)</text>
        <dbReference type="Rhea" id="RHEA:22380"/>
        <dbReference type="Rhea" id="RHEA-COMP:14570"/>
        <dbReference type="Rhea" id="RHEA-COMP:14573"/>
        <dbReference type="ChEBI" id="CHEBI:15377"/>
        <dbReference type="ChEBI" id="CHEBI:15378"/>
        <dbReference type="ChEBI" id="CHEBI:17790"/>
        <dbReference type="ChEBI" id="CHEBI:140522"/>
        <dbReference type="ChEBI" id="CHEBI:140523"/>
        <dbReference type="EC" id="3.1.1.11"/>
    </reaction>
</comment>
<accession>A0ABW8XTJ6</accession>
<dbReference type="InterPro" id="IPR011050">
    <property type="entry name" value="Pectin_lyase_fold/virulence"/>
</dbReference>
<protein>
    <recommendedName>
        <fullName evidence="5">Pectinesterase</fullName>
        <ecNumber evidence="5">3.1.1.11</ecNumber>
    </recommendedName>
</protein>
<evidence type="ECO:0000256" key="3">
    <source>
        <dbReference type="ARBA" id="ARBA00023085"/>
    </source>
</evidence>
<evidence type="ECO:0000313" key="8">
    <source>
        <dbReference type="Proteomes" id="UP001629260"/>
    </source>
</evidence>
<sequence>MKYILVLFFCVFANSSFGNSIKLNLDKKMTVAQDGSGDFKTVQEAIDAAETDKGSVEIYIKNGIYKEKLVIPSSKSRLILVGEDKEKTIITNDDYSGKPNPNSKRNFGTSDSYTLLVRANDVTIENVTIENSWCDKGQAVSLCAKGERFIIRNANILGCQDTLLTDGDGYYQYYENCYIEGTTDFIFGSAVAVFENCVINSKKDSYITAASTPENLEFGYVFINCKLIADAGVTKVFLGRPWRPYAKTVFIKSKLGDHILPEGWNPWKDERYPDKDKTAFYAEYKNKGKGAKTNKRVSWSHQLTKTEAAKYTLKNIFPKNDFWKVIIEK</sequence>
<keyword evidence="3 5" id="KW-0063">Aspartyl esterase</keyword>
<organism evidence="7 8">
    <name type="scientific">Flavobacterium plantiphilum</name>
    <dbReference type="NCBI Taxonomy" id="3163297"/>
    <lineage>
        <taxon>Bacteria</taxon>
        <taxon>Pseudomonadati</taxon>
        <taxon>Bacteroidota</taxon>
        <taxon>Flavobacteriia</taxon>
        <taxon>Flavobacteriales</taxon>
        <taxon>Flavobacteriaceae</taxon>
        <taxon>Flavobacterium</taxon>
    </lineage>
</organism>
<evidence type="ECO:0000256" key="4">
    <source>
        <dbReference type="PROSITE-ProRule" id="PRU10040"/>
    </source>
</evidence>
<comment type="pathway">
    <text evidence="5">Glycan metabolism; pectin degradation; 2-dehydro-3-deoxy-D-gluconate from pectin: step 1/5.</text>
</comment>
<dbReference type="InterPro" id="IPR012334">
    <property type="entry name" value="Pectin_lyas_fold"/>
</dbReference>
<feature type="active site" evidence="4">
    <location>
        <position position="184"/>
    </location>
</feature>
<dbReference type="PANTHER" id="PTHR31321">
    <property type="entry name" value="ACYL-COA THIOESTER HYDROLASE YBHC-RELATED"/>
    <property type="match status" value="1"/>
</dbReference>
<dbReference type="InterPro" id="IPR000070">
    <property type="entry name" value="Pectinesterase_cat"/>
</dbReference>